<evidence type="ECO:0000256" key="1">
    <source>
        <dbReference type="ARBA" id="ARBA00022729"/>
    </source>
</evidence>
<dbReference type="InterPro" id="IPR017853">
    <property type="entry name" value="GH"/>
</dbReference>
<feature type="domain" description="Fibronectin type III-like" evidence="4">
    <location>
        <begin position="465"/>
        <end position="543"/>
    </location>
</feature>
<dbReference type="InterPro" id="IPR002772">
    <property type="entry name" value="Glyco_hydro_3_C"/>
</dbReference>
<dbReference type="PANTHER" id="PTHR42721">
    <property type="entry name" value="SUGAR HYDROLASE-RELATED"/>
    <property type="match status" value="1"/>
</dbReference>
<evidence type="ECO:0000259" key="4">
    <source>
        <dbReference type="SMART" id="SM01217"/>
    </source>
</evidence>
<evidence type="ECO:0000256" key="3">
    <source>
        <dbReference type="ARBA" id="ARBA00023295"/>
    </source>
</evidence>
<dbReference type="Gene3D" id="3.40.50.1700">
    <property type="entry name" value="Glycoside hydrolase family 3 C-terminal domain"/>
    <property type="match status" value="1"/>
</dbReference>
<evidence type="ECO:0000313" key="5">
    <source>
        <dbReference type="EMBL" id="CAE0441009.1"/>
    </source>
</evidence>
<dbReference type="GO" id="GO:0045493">
    <property type="term" value="P:xylan catabolic process"/>
    <property type="evidence" value="ECO:0007669"/>
    <property type="project" value="InterPro"/>
</dbReference>
<protein>
    <recommendedName>
        <fullName evidence="4">Fibronectin type III-like domain-containing protein</fullName>
    </recommendedName>
</protein>
<dbReference type="SUPFAM" id="SSF52279">
    <property type="entry name" value="Beta-D-glucan exohydrolase, C-terminal domain"/>
    <property type="match status" value="1"/>
</dbReference>
<dbReference type="AlphaFoldDB" id="A0A7S3PJ48"/>
<dbReference type="GO" id="GO:0031222">
    <property type="term" value="P:arabinan catabolic process"/>
    <property type="evidence" value="ECO:0007669"/>
    <property type="project" value="TreeGrafter"/>
</dbReference>
<dbReference type="PANTHER" id="PTHR42721:SF41">
    <property type="entry name" value="GLYCOSIDE HYDROLASE FAMILY 3 C-TERMINAL DOMAIN-CONTAINING PROTEIN"/>
    <property type="match status" value="1"/>
</dbReference>
<dbReference type="Gene3D" id="3.20.20.300">
    <property type="entry name" value="Glycoside hydrolase, family 3, N-terminal domain"/>
    <property type="match status" value="1"/>
</dbReference>
<dbReference type="Gene3D" id="2.60.40.10">
    <property type="entry name" value="Immunoglobulins"/>
    <property type="match status" value="1"/>
</dbReference>
<keyword evidence="2" id="KW-0378">Hydrolase</keyword>
<name>A0A7S3PJ48_9STRA</name>
<dbReference type="GO" id="GO:0046556">
    <property type="term" value="F:alpha-L-arabinofuranosidase activity"/>
    <property type="evidence" value="ECO:0007669"/>
    <property type="project" value="TreeGrafter"/>
</dbReference>
<dbReference type="InterPro" id="IPR036881">
    <property type="entry name" value="Glyco_hydro_3_C_sf"/>
</dbReference>
<dbReference type="Pfam" id="PF14310">
    <property type="entry name" value="Fn3-like"/>
    <property type="match status" value="1"/>
</dbReference>
<keyword evidence="3" id="KW-0326">Glycosidase</keyword>
<dbReference type="SUPFAM" id="SSF51445">
    <property type="entry name" value="(Trans)glycosidases"/>
    <property type="match status" value="1"/>
</dbReference>
<organism evidence="5">
    <name type="scientific">Aplanochytrium stocchinoi</name>
    <dbReference type="NCBI Taxonomy" id="215587"/>
    <lineage>
        <taxon>Eukaryota</taxon>
        <taxon>Sar</taxon>
        <taxon>Stramenopiles</taxon>
        <taxon>Bigyra</taxon>
        <taxon>Labyrinthulomycetes</taxon>
        <taxon>Thraustochytrida</taxon>
        <taxon>Thraustochytriidae</taxon>
        <taxon>Aplanochytrium</taxon>
    </lineage>
</organism>
<dbReference type="InterPro" id="IPR001764">
    <property type="entry name" value="Glyco_hydro_3_N"/>
</dbReference>
<dbReference type="InterPro" id="IPR013783">
    <property type="entry name" value="Ig-like_fold"/>
</dbReference>
<dbReference type="Pfam" id="PF00933">
    <property type="entry name" value="Glyco_hydro_3"/>
    <property type="match status" value="1"/>
</dbReference>
<reference evidence="5" key="1">
    <citation type="submission" date="2021-01" db="EMBL/GenBank/DDBJ databases">
        <authorList>
            <person name="Corre E."/>
            <person name="Pelletier E."/>
            <person name="Niang G."/>
            <person name="Scheremetjew M."/>
            <person name="Finn R."/>
            <person name="Kale V."/>
            <person name="Holt S."/>
            <person name="Cochrane G."/>
            <person name="Meng A."/>
            <person name="Brown T."/>
            <person name="Cohen L."/>
        </authorList>
    </citation>
    <scope>NUCLEOTIDE SEQUENCE</scope>
    <source>
        <strain evidence="5">GSBS06</strain>
    </source>
</reference>
<keyword evidence="1" id="KW-0732">Signal</keyword>
<dbReference type="GO" id="GO:0009044">
    <property type="term" value="F:xylan 1,4-beta-xylosidase activity"/>
    <property type="evidence" value="ECO:0007669"/>
    <property type="project" value="InterPro"/>
</dbReference>
<gene>
    <name evidence="5" type="ORF">ASTO00021_LOCUS11140</name>
</gene>
<dbReference type="InterPro" id="IPR044993">
    <property type="entry name" value="BXL"/>
</dbReference>
<sequence>MENDHNGNTRFNFDAKVSAYDLAATYMSPWEKAIKESNPLGIMCSYNMVNGKPTCGNPESYNILKEWGYEGYITSDTDSCESIYDSKKGHGYVKTGEEATALCLQGSTDIDSGHGLLSTYNRYLESGVQNGVIDRELVDKALYNSYKMRMRLGLFDGKKTKQNAYTRISTDVVQQESHVQASLNAARKTMTLLKNDKKILPFTKGKVVAVIGESSNSGEDILGNYVGPICPGPNRKKTFNCVATIFDMVKKLNEQGTVNSISGQTLLVDNVNDVDQALDAANQADYVVLTISNAVREIGGGEAYDRMNLTVGNAQLNLIKKVLDVGKPTAIVMINGGVISLDEGIIEHQNANSILNAWMPGQHGALAVAETLFGDNNPGGKMPVTMYKNSYIHEVDFLNISMQAGPGRSYRYFTGEPIFPFGHGLSYTTFSMSIESTSSCVVNKPSDECKFRIKTTNTGHRLGDEVVMVFFKPTHVDGQQQASLAGTPVLMKQLIDFKRITLAPGSSRDLVFDVKGHQLGLIDEDGNRVLQKSAFDIIFSRGFYEEGLQIRVPIKVNTEKQHMLSPFNHKWW</sequence>
<evidence type="ECO:0000256" key="2">
    <source>
        <dbReference type="ARBA" id="ARBA00022801"/>
    </source>
</evidence>
<dbReference type="InterPro" id="IPR036962">
    <property type="entry name" value="Glyco_hydro_3_N_sf"/>
</dbReference>
<dbReference type="EMBL" id="HBIN01014702">
    <property type="protein sequence ID" value="CAE0441009.1"/>
    <property type="molecule type" value="Transcribed_RNA"/>
</dbReference>
<dbReference type="InterPro" id="IPR026891">
    <property type="entry name" value="Fn3-like"/>
</dbReference>
<accession>A0A7S3PJ48</accession>
<dbReference type="Pfam" id="PF01915">
    <property type="entry name" value="Glyco_hydro_3_C"/>
    <property type="match status" value="1"/>
</dbReference>
<dbReference type="SMART" id="SM01217">
    <property type="entry name" value="Fn3_like"/>
    <property type="match status" value="1"/>
</dbReference>
<proteinExistence type="predicted"/>